<gene>
    <name evidence="2" type="ORF">jhhlp_008640</name>
</gene>
<dbReference type="EMBL" id="NLAX01001623">
    <property type="protein sequence ID" value="PKS05269.1"/>
    <property type="molecule type" value="Genomic_DNA"/>
</dbReference>
<name>A0A2N3MYL8_9PEZI</name>
<proteinExistence type="predicted"/>
<dbReference type="OrthoDB" id="10039103at2759"/>
<evidence type="ECO:0000256" key="1">
    <source>
        <dbReference type="SAM" id="MobiDB-lite"/>
    </source>
</evidence>
<dbReference type="VEuPathDB" id="FungiDB:jhhlp_008640"/>
<keyword evidence="3" id="KW-1185">Reference proteome</keyword>
<dbReference type="Proteomes" id="UP000233524">
    <property type="component" value="Unassembled WGS sequence"/>
</dbReference>
<dbReference type="PANTHER" id="PTHR38789">
    <property type="entry name" value="REPRESSIBLE PROTEIN GRG1, PUTATIVE (AFU_ORTHOLOGUE AFUA_5G14210)-RELATED"/>
    <property type="match status" value="1"/>
</dbReference>
<feature type="region of interest" description="Disordered" evidence="1">
    <location>
        <begin position="1"/>
        <end position="81"/>
    </location>
</feature>
<evidence type="ECO:0000313" key="2">
    <source>
        <dbReference type="EMBL" id="PKS05269.1"/>
    </source>
</evidence>
<evidence type="ECO:0008006" key="4">
    <source>
        <dbReference type="Google" id="ProtNLM"/>
    </source>
</evidence>
<feature type="compositionally biased region" description="Polar residues" evidence="1">
    <location>
        <begin position="11"/>
        <end position="24"/>
    </location>
</feature>
<feature type="compositionally biased region" description="Basic and acidic residues" evidence="1">
    <location>
        <begin position="25"/>
        <end position="35"/>
    </location>
</feature>
<organism evidence="2 3">
    <name type="scientific">Lomentospora prolificans</name>
    <dbReference type="NCBI Taxonomy" id="41688"/>
    <lineage>
        <taxon>Eukaryota</taxon>
        <taxon>Fungi</taxon>
        <taxon>Dikarya</taxon>
        <taxon>Ascomycota</taxon>
        <taxon>Pezizomycotina</taxon>
        <taxon>Sordariomycetes</taxon>
        <taxon>Hypocreomycetidae</taxon>
        <taxon>Microascales</taxon>
        <taxon>Microascaceae</taxon>
        <taxon>Lomentospora</taxon>
    </lineage>
</organism>
<accession>A0A2N3MYL8</accession>
<protein>
    <recommendedName>
        <fullName evidence="4">Glucose-repressible protein</fullName>
    </recommendedName>
</protein>
<dbReference type="InterPro" id="IPR020100">
    <property type="entry name" value="Glc-repressible_Grg1"/>
</dbReference>
<sequence length="81" mass="8653">MDSIKKAANYVSENVQSATSTASKETNKEVAKDRNNPVTTRASAAKDAVGDKFDESKHDARADANKPVGSTNANQRDSDLI</sequence>
<dbReference type="AlphaFoldDB" id="A0A2N3MYL8"/>
<dbReference type="InParanoid" id="A0A2N3MYL8"/>
<feature type="compositionally biased region" description="Basic and acidic residues" evidence="1">
    <location>
        <begin position="48"/>
        <end position="64"/>
    </location>
</feature>
<dbReference type="Pfam" id="PF11034">
    <property type="entry name" value="Grg1"/>
    <property type="match status" value="1"/>
</dbReference>
<dbReference type="PANTHER" id="PTHR38789:SF1">
    <property type="entry name" value="GLUCOSE-REPRESSIBLE GENE PROTEIN-RELATED"/>
    <property type="match status" value="1"/>
</dbReference>
<evidence type="ECO:0000313" key="3">
    <source>
        <dbReference type="Proteomes" id="UP000233524"/>
    </source>
</evidence>
<comment type="caution">
    <text evidence="2">The sequence shown here is derived from an EMBL/GenBank/DDBJ whole genome shotgun (WGS) entry which is preliminary data.</text>
</comment>
<reference evidence="2 3" key="1">
    <citation type="journal article" date="2017" name="G3 (Bethesda)">
        <title>First Draft Genome Sequence of the Pathogenic Fungus Lomentospora prolificans (Formerly Scedosporium prolificans).</title>
        <authorList>
            <person name="Luo R."/>
            <person name="Zimin A."/>
            <person name="Workman R."/>
            <person name="Fan Y."/>
            <person name="Pertea G."/>
            <person name="Grossman N."/>
            <person name="Wear M.P."/>
            <person name="Jia B."/>
            <person name="Miller H."/>
            <person name="Casadevall A."/>
            <person name="Timp W."/>
            <person name="Zhang S.X."/>
            <person name="Salzberg S.L."/>
        </authorList>
    </citation>
    <scope>NUCLEOTIDE SEQUENCE [LARGE SCALE GENOMIC DNA]</scope>
    <source>
        <strain evidence="2 3">JHH-5317</strain>
    </source>
</reference>